<organism evidence="2 3">
    <name type="scientific">Phanerochaete sordida</name>
    <dbReference type="NCBI Taxonomy" id="48140"/>
    <lineage>
        <taxon>Eukaryota</taxon>
        <taxon>Fungi</taxon>
        <taxon>Dikarya</taxon>
        <taxon>Basidiomycota</taxon>
        <taxon>Agaricomycotina</taxon>
        <taxon>Agaricomycetes</taxon>
        <taxon>Polyporales</taxon>
        <taxon>Phanerochaetaceae</taxon>
        <taxon>Phanerochaete</taxon>
    </lineage>
</organism>
<dbReference type="PANTHER" id="PTHR11803">
    <property type="entry name" value="2-IMINOBUTANOATE/2-IMINOPROPANOATE DEAMINASE RIDA"/>
    <property type="match status" value="1"/>
</dbReference>
<proteinExistence type="inferred from homology"/>
<dbReference type="AlphaFoldDB" id="A0A9P3LMT3"/>
<comment type="caution">
    <text evidence="2">The sequence shown here is derived from an EMBL/GenBank/DDBJ whole genome shotgun (WGS) entry which is preliminary data.</text>
</comment>
<dbReference type="CDD" id="cd00448">
    <property type="entry name" value="YjgF_YER057c_UK114_family"/>
    <property type="match status" value="1"/>
</dbReference>
<reference evidence="2 3" key="1">
    <citation type="submission" date="2021-08" db="EMBL/GenBank/DDBJ databases">
        <title>Draft Genome Sequence of Phanerochaete sordida strain YK-624.</title>
        <authorList>
            <person name="Mori T."/>
            <person name="Dohra H."/>
            <person name="Suzuki T."/>
            <person name="Kawagishi H."/>
            <person name="Hirai H."/>
        </authorList>
    </citation>
    <scope>NUCLEOTIDE SEQUENCE [LARGE SCALE GENOMIC DNA]</scope>
    <source>
        <strain evidence="2 3">YK-624</strain>
    </source>
</reference>
<dbReference type="Pfam" id="PF01042">
    <property type="entry name" value="Ribonuc_L-PSP"/>
    <property type="match status" value="1"/>
</dbReference>
<dbReference type="FunFam" id="3.30.1330.40:FF:000001">
    <property type="entry name" value="L-PSP family endoribonuclease"/>
    <property type="match status" value="1"/>
</dbReference>
<evidence type="ECO:0000313" key="2">
    <source>
        <dbReference type="EMBL" id="GJF00721.1"/>
    </source>
</evidence>
<dbReference type="InterPro" id="IPR006056">
    <property type="entry name" value="RidA"/>
</dbReference>
<evidence type="ECO:0000313" key="3">
    <source>
        <dbReference type="Proteomes" id="UP000703269"/>
    </source>
</evidence>
<dbReference type="SUPFAM" id="SSF55298">
    <property type="entry name" value="YjgF-like"/>
    <property type="match status" value="1"/>
</dbReference>
<dbReference type="Gene3D" id="3.30.1330.40">
    <property type="entry name" value="RutC-like"/>
    <property type="match status" value="1"/>
</dbReference>
<dbReference type="InterPro" id="IPR035959">
    <property type="entry name" value="RutC-like_sf"/>
</dbReference>
<dbReference type="Proteomes" id="UP000703269">
    <property type="component" value="Unassembled WGS sequence"/>
</dbReference>
<keyword evidence="3" id="KW-1185">Reference proteome</keyword>
<dbReference type="EMBL" id="BPQB01000189">
    <property type="protein sequence ID" value="GJF00721.1"/>
    <property type="molecule type" value="Genomic_DNA"/>
</dbReference>
<comment type="similarity">
    <text evidence="1">Belongs to the RutC family.</text>
</comment>
<accession>A0A9P3LMT3</accession>
<dbReference type="OrthoDB" id="309640at2759"/>
<protein>
    <submittedName>
        <fullName evidence="2">YjgF-like protein</fullName>
    </submittedName>
</protein>
<dbReference type="GO" id="GO:0019239">
    <property type="term" value="F:deaminase activity"/>
    <property type="evidence" value="ECO:0007669"/>
    <property type="project" value="TreeGrafter"/>
</dbReference>
<name>A0A9P3LMT3_9APHY</name>
<gene>
    <name evidence="2" type="ORF">PsYK624_170190</name>
</gene>
<dbReference type="PANTHER" id="PTHR11803:SF39">
    <property type="entry name" value="2-IMINOBUTANOATE_2-IMINOPROPANOATE DEAMINASE"/>
    <property type="match status" value="1"/>
</dbReference>
<dbReference type="GO" id="GO:0005739">
    <property type="term" value="C:mitochondrion"/>
    <property type="evidence" value="ECO:0007669"/>
    <property type="project" value="TreeGrafter"/>
</dbReference>
<dbReference type="GO" id="GO:0005829">
    <property type="term" value="C:cytosol"/>
    <property type="evidence" value="ECO:0007669"/>
    <property type="project" value="TreeGrafter"/>
</dbReference>
<dbReference type="InterPro" id="IPR006175">
    <property type="entry name" value="YjgF/YER057c/UK114"/>
</dbReference>
<dbReference type="NCBIfam" id="TIGR00004">
    <property type="entry name" value="Rid family detoxifying hydrolase"/>
    <property type="match status" value="1"/>
</dbReference>
<evidence type="ECO:0000256" key="1">
    <source>
        <dbReference type="ARBA" id="ARBA00010552"/>
    </source>
</evidence>
<sequence>MLATTIRLARPATLRTVSRTSNALLRLPPAHRAMSVTTHPSLTAVSTKDAPAAVGPYNQAVKVGDLLFASGSLGLIPSTGKMVEGGVEAQAEQALKNMKAVVEAGGSEVGKIVKTTVFLANMDDFAACNAIYSRFFGEHKPARSAVQVARLPLNALFEIEAIASLKD</sequence>